<dbReference type="AlphaFoldDB" id="A0A8S1QWV9"/>
<organism evidence="1 2">
    <name type="scientific">Paramecium sonneborni</name>
    <dbReference type="NCBI Taxonomy" id="65129"/>
    <lineage>
        <taxon>Eukaryota</taxon>
        <taxon>Sar</taxon>
        <taxon>Alveolata</taxon>
        <taxon>Ciliophora</taxon>
        <taxon>Intramacronucleata</taxon>
        <taxon>Oligohymenophorea</taxon>
        <taxon>Peniculida</taxon>
        <taxon>Parameciidae</taxon>
        <taxon>Paramecium</taxon>
    </lineage>
</organism>
<protein>
    <submittedName>
        <fullName evidence="1">Uncharacterized protein</fullName>
    </submittedName>
</protein>
<reference evidence="1" key="1">
    <citation type="submission" date="2021-01" db="EMBL/GenBank/DDBJ databases">
        <authorList>
            <consortium name="Genoscope - CEA"/>
            <person name="William W."/>
        </authorList>
    </citation>
    <scope>NUCLEOTIDE SEQUENCE</scope>
</reference>
<comment type="caution">
    <text evidence="1">The sequence shown here is derived from an EMBL/GenBank/DDBJ whole genome shotgun (WGS) entry which is preliminary data.</text>
</comment>
<proteinExistence type="predicted"/>
<evidence type="ECO:0000313" key="1">
    <source>
        <dbReference type="EMBL" id="CAD8119969.1"/>
    </source>
</evidence>
<keyword evidence="2" id="KW-1185">Reference proteome</keyword>
<sequence>MSIYNQVMEANYSYKNRQTLSNKGQLQILIIGLKFIKNQKNDKNQVKQRSQTFQLSIKYSFQ</sequence>
<name>A0A8S1QWV9_9CILI</name>
<evidence type="ECO:0000313" key="2">
    <source>
        <dbReference type="Proteomes" id="UP000692954"/>
    </source>
</evidence>
<dbReference type="Proteomes" id="UP000692954">
    <property type="component" value="Unassembled WGS sequence"/>
</dbReference>
<gene>
    <name evidence="1" type="ORF">PSON_ATCC_30995.1.T1230146</name>
</gene>
<accession>A0A8S1QWV9</accession>
<dbReference type="EMBL" id="CAJJDN010000123">
    <property type="protein sequence ID" value="CAD8119969.1"/>
    <property type="molecule type" value="Genomic_DNA"/>
</dbReference>